<evidence type="ECO:0000256" key="6">
    <source>
        <dbReference type="SAM" id="Coils"/>
    </source>
</evidence>
<dbReference type="InterPro" id="IPR036162">
    <property type="entry name" value="Resolvase-like_N_sf"/>
</dbReference>
<proteinExistence type="predicted"/>
<keyword evidence="6" id="KW-0175">Coiled coil</keyword>
<dbReference type="InterPro" id="IPR038109">
    <property type="entry name" value="DNA_bind_recomb_sf"/>
</dbReference>
<dbReference type="STRING" id="234267.Acid_1667"/>
<evidence type="ECO:0000256" key="4">
    <source>
        <dbReference type="PIRSR" id="PIRSR606118-50"/>
    </source>
</evidence>
<feature type="active site" description="O-(5'-phospho-DNA)-serine intermediate" evidence="4 5">
    <location>
        <position position="25"/>
    </location>
</feature>
<dbReference type="InterPro" id="IPR011109">
    <property type="entry name" value="DNA_bind_recombinase_dom"/>
</dbReference>
<organism evidence="10">
    <name type="scientific">Solibacter usitatus (strain Ellin6076)</name>
    <dbReference type="NCBI Taxonomy" id="234267"/>
    <lineage>
        <taxon>Bacteria</taxon>
        <taxon>Pseudomonadati</taxon>
        <taxon>Acidobacteriota</taxon>
        <taxon>Terriglobia</taxon>
        <taxon>Bryobacterales</taxon>
        <taxon>Solibacteraceae</taxon>
        <taxon>Candidatus Solibacter</taxon>
    </lineage>
</organism>
<dbReference type="InParanoid" id="Q028A0"/>
<evidence type="ECO:0000259" key="8">
    <source>
        <dbReference type="PROSITE" id="PS51736"/>
    </source>
</evidence>
<dbReference type="InterPro" id="IPR006119">
    <property type="entry name" value="Resolv_N"/>
</dbReference>
<name>Q028A0_SOLUE</name>
<gene>
    <name evidence="10" type="ordered locus">Acid_1667</name>
</gene>
<dbReference type="Pfam" id="PF07508">
    <property type="entry name" value="Recombinase"/>
    <property type="match status" value="1"/>
</dbReference>
<dbReference type="GO" id="GO:0000150">
    <property type="term" value="F:DNA strand exchange activity"/>
    <property type="evidence" value="ECO:0007669"/>
    <property type="project" value="InterPro"/>
</dbReference>
<accession>Q028A0</accession>
<evidence type="ECO:0000256" key="1">
    <source>
        <dbReference type="ARBA" id="ARBA00022908"/>
    </source>
</evidence>
<dbReference type="InterPro" id="IPR006118">
    <property type="entry name" value="Recombinase_CS"/>
</dbReference>
<dbReference type="CDD" id="cd00338">
    <property type="entry name" value="Ser_Recombinase"/>
    <property type="match status" value="1"/>
</dbReference>
<dbReference type="eggNOG" id="COG1961">
    <property type="taxonomic scope" value="Bacteria"/>
</dbReference>
<dbReference type="Pfam" id="PF00239">
    <property type="entry name" value="Resolvase"/>
    <property type="match status" value="1"/>
</dbReference>
<dbReference type="PROSITE" id="PS00397">
    <property type="entry name" value="RECOMBINASES_1"/>
    <property type="match status" value="1"/>
</dbReference>
<evidence type="ECO:0000256" key="5">
    <source>
        <dbReference type="PROSITE-ProRule" id="PRU10137"/>
    </source>
</evidence>
<dbReference type="PROSITE" id="PS51736">
    <property type="entry name" value="RECOMBINASES_3"/>
    <property type="match status" value="1"/>
</dbReference>
<dbReference type="PANTHER" id="PTHR30461:SF23">
    <property type="entry name" value="DNA RECOMBINASE-RELATED"/>
    <property type="match status" value="1"/>
</dbReference>
<feature type="compositionally biased region" description="Basic and acidic residues" evidence="7">
    <location>
        <begin position="512"/>
        <end position="523"/>
    </location>
</feature>
<dbReference type="PANTHER" id="PTHR30461">
    <property type="entry name" value="DNA-INVERTASE FROM LAMBDOID PROPHAGE"/>
    <property type="match status" value="1"/>
</dbReference>
<dbReference type="Pfam" id="PF13408">
    <property type="entry name" value="Zn_ribbon_recom"/>
    <property type="match status" value="1"/>
</dbReference>
<dbReference type="EMBL" id="CP000473">
    <property type="protein sequence ID" value="ABJ82657.1"/>
    <property type="molecule type" value="Genomic_DNA"/>
</dbReference>
<dbReference type="KEGG" id="sus:Acid_1667"/>
<dbReference type="InterPro" id="IPR025827">
    <property type="entry name" value="Zn_ribbon_recom_dom"/>
</dbReference>
<sequence precursor="true">MKKQIAINLALVGPSRAAVIYARVSSRDQEKEGFSIPAQLESLRAYADAQGFTICKEFVDVETAKQAGRTGFGEMIAFLKKHPSCRTVLVEKTDRLYRNFKDYVTIDELGIDVHFVKENVVLSKDSRSHEKFMHGIKVLMAKNYIDNLSEEVRKGLHQKAREGMWPTVAPIGYLNALGEGGKKTIVLDPALASAVRRLFERYATGNHSLKQIAKLARADGLVYRKSGASIPTSTVHRILRKQVYSGDFDYNGVLYHGTYEPLITPELWQQVQDVLDGRHAKRPKKETQNFAFSGLITCGHCGCAMVGEIKKGRYVYYHCTGYKGKCPEPYTREEVLEKSFTTVLKGIAFSTEVLAWVTTALRESHQDEKQFHDEAISKLQREQRRLQDRIDAMYADKLDGRIDNAFFDRKAGEARSEQCRIMRDIEAHQTANTSYIEEGIKLLELSQRAAQLFESQPPSEKRKLLDFVLSNSRWKDGKLEAEYRQPFDLIAAAALADRQLQPNGGSGNGNFDEWRRGGDSNPR</sequence>
<evidence type="ECO:0000313" key="10">
    <source>
        <dbReference type="EMBL" id="ABJ82657.1"/>
    </source>
</evidence>
<reference evidence="10" key="1">
    <citation type="submission" date="2006-10" db="EMBL/GenBank/DDBJ databases">
        <title>Complete sequence of Solibacter usitatus Ellin6076.</title>
        <authorList>
            <consortium name="US DOE Joint Genome Institute"/>
            <person name="Copeland A."/>
            <person name="Lucas S."/>
            <person name="Lapidus A."/>
            <person name="Barry K."/>
            <person name="Detter J.C."/>
            <person name="Glavina del Rio T."/>
            <person name="Hammon N."/>
            <person name="Israni S."/>
            <person name="Dalin E."/>
            <person name="Tice H."/>
            <person name="Pitluck S."/>
            <person name="Thompson L.S."/>
            <person name="Brettin T."/>
            <person name="Bruce D."/>
            <person name="Han C."/>
            <person name="Tapia R."/>
            <person name="Gilna P."/>
            <person name="Schmutz J."/>
            <person name="Larimer F."/>
            <person name="Land M."/>
            <person name="Hauser L."/>
            <person name="Kyrpides N."/>
            <person name="Mikhailova N."/>
            <person name="Janssen P.H."/>
            <person name="Kuske C.R."/>
            <person name="Richardson P."/>
        </authorList>
    </citation>
    <scope>NUCLEOTIDE SEQUENCE</scope>
    <source>
        <strain evidence="10">Ellin6076</strain>
    </source>
</reference>
<evidence type="ECO:0000259" key="9">
    <source>
        <dbReference type="PROSITE" id="PS51737"/>
    </source>
</evidence>
<dbReference type="SMART" id="SM00857">
    <property type="entry name" value="Resolvase"/>
    <property type="match status" value="1"/>
</dbReference>
<feature type="domain" description="Resolvase/invertase-type recombinase catalytic" evidence="8">
    <location>
        <begin position="17"/>
        <end position="163"/>
    </location>
</feature>
<dbReference type="SUPFAM" id="SSF53041">
    <property type="entry name" value="Resolvase-like"/>
    <property type="match status" value="1"/>
</dbReference>
<dbReference type="GO" id="GO:0003677">
    <property type="term" value="F:DNA binding"/>
    <property type="evidence" value="ECO:0007669"/>
    <property type="project" value="UniProtKB-KW"/>
</dbReference>
<feature type="coiled-coil region" evidence="6">
    <location>
        <begin position="362"/>
        <end position="396"/>
    </location>
</feature>
<evidence type="ECO:0000256" key="2">
    <source>
        <dbReference type="ARBA" id="ARBA00023125"/>
    </source>
</evidence>
<dbReference type="InterPro" id="IPR050639">
    <property type="entry name" value="SSR_resolvase"/>
</dbReference>
<feature type="region of interest" description="Disordered" evidence="7">
    <location>
        <begin position="498"/>
        <end position="523"/>
    </location>
</feature>
<dbReference type="HOGENOM" id="CLU_010686_18_17_0"/>
<keyword evidence="2" id="KW-0238">DNA-binding</keyword>
<keyword evidence="3" id="KW-0233">DNA recombination</keyword>
<dbReference type="GO" id="GO:0015074">
    <property type="term" value="P:DNA integration"/>
    <property type="evidence" value="ECO:0007669"/>
    <property type="project" value="UniProtKB-KW"/>
</dbReference>
<dbReference type="AlphaFoldDB" id="Q028A0"/>
<dbReference type="OrthoDB" id="209945at2"/>
<keyword evidence="1" id="KW-0229">DNA integration</keyword>
<evidence type="ECO:0000256" key="3">
    <source>
        <dbReference type="ARBA" id="ARBA00023172"/>
    </source>
</evidence>
<dbReference type="Gene3D" id="3.40.50.1390">
    <property type="entry name" value="Resolvase, N-terminal catalytic domain"/>
    <property type="match status" value="1"/>
</dbReference>
<feature type="domain" description="Recombinase" evidence="9">
    <location>
        <begin position="170"/>
        <end position="281"/>
    </location>
</feature>
<dbReference type="PROSITE" id="PS51737">
    <property type="entry name" value="RECOMBINASE_DNA_BIND"/>
    <property type="match status" value="1"/>
</dbReference>
<dbReference type="Gene3D" id="3.90.1750.20">
    <property type="entry name" value="Putative Large Serine Recombinase, Chain B, Domain 2"/>
    <property type="match status" value="1"/>
</dbReference>
<protein>
    <submittedName>
        <fullName evidence="10">Recombinase</fullName>
    </submittedName>
</protein>
<evidence type="ECO:0000256" key="7">
    <source>
        <dbReference type="SAM" id="MobiDB-lite"/>
    </source>
</evidence>